<evidence type="ECO:0000313" key="1">
    <source>
        <dbReference type="EMBL" id="GAH61609.1"/>
    </source>
</evidence>
<accession>X1I688</accession>
<feature type="non-terminal residue" evidence="1">
    <location>
        <position position="1"/>
    </location>
</feature>
<proteinExistence type="predicted"/>
<name>X1I688_9ZZZZ</name>
<protein>
    <submittedName>
        <fullName evidence="1">Uncharacterized protein</fullName>
    </submittedName>
</protein>
<comment type="caution">
    <text evidence="1">The sequence shown here is derived from an EMBL/GenBank/DDBJ whole genome shotgun (WGS) entry which is preliminary data.</text>
</comment>
<organism evidence="1">
    <name type="scientific">marine sediment metagenome</name>
    <dbReference type="NCBI Taxonomy" id="412755"/>
    <lineage>
        <taxon>unclassified sequences</taxon>
        <taxon>metagenomes</taxon>
        <taxon>ecological metagenomes</taxon>
    </lineage>
</organism>
<reference evidence="1" key="1">
    <citation type="journal article" date="2014" name="Front. Microbiol.">
        <title>High frequency of phylogenetically diverse reductive dehalogenase-homologous genes in deep subseafloor sedimentary metagenomes.</title>
        <authorList>
            <person name="Kawai M."/>
            <person name="Futagami T."/>
            <person name="Toyoda A."/>
            <person name="Takaki Y."/>
            <person name="Nishi S."/>
            <person name="Hori S."/>
            <person name="Arai W."/>
            <person name="Tsubouchi T."/>
            <person name="Morono Y."/>
            <person name="Uchiyama I."/>
            <person name="Ito T."/>
            <person name="Fujiyama A."/>
            <person name="Inagaki F."/>
            <person name="Takami H."/>
        </authorList>
    </citation>
    <scope>NUCLEOTIDE SEQUENCE</scope>
    <source>
        <strain evidence="1">Expedition CK06-06</strain>
    </source>
</reference>
<dbReference type="AlphaFoldDB" id="X1I688"/>
<gene>
    <name evidence="1" type="ORF">S03H2_29296</name>
</gene>
<sequence length="51" mass="5569">ETICQGAAGFLNFFTGYLFSAMGLSVEENEEMHHIIITDSGLRASEIDSES</sequence>
<dbReference type="EMBL" id="BARU01017674">
    <property type="protein sequence ID" value="GAH61609.1"/>
    <property type="molecule type" value="Genomic_DNA"/>
</dbReference>